<organism evidence="5 6">
    <name type="scientific">Fuerstiella marisgermanici</name>
    <dbReference type="NCBI Taxonomy" id="1891926"/>
    <lineage>
        <taxon>Bacteria</taxon>
        <taxon>Pseudomonadati</taxon>
        <taxon>Planctomycetota</taxon>
        <taxon>Planctomycetia</taxon>
        <taxon>Planctomycetales</taxon>
        <taxon>Planctomycetaceae</taxon>
        <taxon>Fuerstiella</taxon>
    </lineage>
</organism>
<dbReference type="PROSITE" id="PS01117">
    <property type="entry name" value="HTH_MARR_1"/>
    <property type="match status" value="1"/>
</dbReference>
<dbReference type="EMBL" id="CP017641">
    <property type="protein sequence ID" value="APZ93372.1"/>
    <property type="molecule type" value="Genomic_DNA"/>
</dbReference>
<evidence type="ECO:0000256" key="2">
    <source>
        <dbReference type="ARBA" id="ARBA00023125"/>
    </source>
</evidence>
<gene>
    <name evidence="5" type="primary">yusO</name>
    <name evidence="5" type="ORF">Fuma_02989</name>
</gene>
<name>A0A1P8WH42_9PLAN</name>
<evidence type="ECO:0000256" key="3">
    <source>
        <dbReference type="ARBA" id="ARBA00023163"/>
    </source>
</evidence>
<accession>A0A1P8WH42</accession>
<dbReference type="STRING" id="1891926.Fuma_02989"/>
<dbReference type="KEGG" id="fmr:Fuma_02989"/>
<dbReference type="InterPro" id="IPR023187">
    <property type="entry name" value="Tscrpt_reg_MarR-type_CS"/>
</dbReference>
<proteinExistence type="predicted"/>
<dbReference type="PANTHER" id="PTHR33164:SF99">
    <property type="entry name" value="MARR FAMILY REGULATORY PROTEIN"/>
    <property type="match status" value="1"/>
</dbReference>
<dbReference type="PANTHER" id="PTHR33164">
    <property type="entry name" value="TRANSCRIPTIONAL REGULATOR, MARR FAMILY"/>
    <property type="match status" value="1"/>
</dbReference>
<dbReference type="Proteomes" id="UP000187735">
    <property type="component" value="Chromosome"/>
</dbReference>
<sequence length="147" mass="16289">MNPKEQIPLMLRAAYLTMHRRSDAAFVAHGVTADQFVLLAALSEEEPLTQKELALRMPSDPSTVRAMLVLLEERGLVRRDAHPTDGRARTAALTSAGRRKFRQLWEAGESIRTQTVSDISNEDAHALVRILMQVAESLTPQSTEGAK</sequence>
<dbReference type="InterPro" id="IPR036388">
    <property type="entry name" value="WH-like_DNA-bd_sf"/>
</dbReference>
<dbReference type="InterPro" id="IPR039422">
    <property type="entry name" value="MarR/SlyA-like"/>
</dbReference>
<keyword evidence="1" id="KW-0805">Transcription regulation</keyword>
<dbReference type="SMART" id="SM00347">
    <property type="entry name" value="HTH_MARR"/>
    <property type="match status" value="1"/>
</dbReference>
<dbReference type="InterPro" id="IPR036390">
    <property type="entry name" value="WH_DNA-bd_sf"/>
</dbReference>
<evidence type="ECO:0000313" key="6">
    <source>
        <dbReference type="Proteomes" id="UP000187735"/>
    </source>
</evidence>
<reference evidence="5 6" key="1">
    <citation type="journal article" date="2016" name="Front. Microbiol.">
        <title>Fuerstia marisgermanicae gen. nov., sp. nov., an Unusual Member of the Phylum Planctomycetes from the German Wadden Sea.</title>
        <authorList>
            <person name="Kohn T."/>
            <person name="Heuer A."/>
            <person name="Jogler M."/>
            <person name="Vollmers J."/>
            <person name="Boedeker C."/>
            <person name="Bunk B."/>
            <person name="Rast P."/>
            <person name="Borchert D."/>
            <person name="Glockner I."/>
            <person name="Freese H.M."/>
            <person name="Klenk H.P."/>
            <person name="Overmann J."/>
            <person name="Kaster A.K."/>
            <person name="Rohde M."/>
            <person name="Wiegand S."/>
            <person name="Jogler C."/>
        </authorList>
    </citation>
    <scope>NUCLEOTIDE SEQUENCE [LARGE SCALE GENOMIC DNA]</scope>
    <source>
        <strain evidence="5 6">NH11</strain>
    </source>
</reference>
<evidence type="ECO:0000313" key="5">
    <source>
        <dbReference type="EMBL" id="APZ93372.1"/>
    </source>
</evidence>
<dbReference type="PRINTS" id="PR00598">
    <property type="entry name" value="HTHMARR"/>
</dbReference>
<keyword evidence="2" id="KW-0238">DNA-binding</keyword>
<dbReference type="RefSeq" id="WP_229360930.1">
    <property type="nucleotide sequence ID" value="NZ_CP017641.1"/>
</dbReference>
<dbReference type="SUPFAM" id="SSF46785">
    <property type="entry name" value="Winged helix' DNA-binding domain"/>
    <property type="match status" value="1"/>
</dbReference>
<dbReference type="PROSITE" id="PS50995">
    <property type="entry name" value="HTH_MARR_2"/>
    <property type="match status" value="1"/>
</dbReference>
<dbReference type="GO" id="GO:0003700">
    <property type="term" value="F:DNA-binding transcription factor activity"/>
    <property type="evidence" value="ECO:0007669"/>
    <property type="project" value="InterPro"/>
</dbReference>
<dbReference type="InterPro" id="IPR000835">
    <property type="entry name" value="HTH_MarR-typ"/>
</dbReference>
<dbReference type="AlphaFoldDB" id="A0A1P8WH42"/>
<protein>
    <submittedName>
        <fullName evidence="5">Putative HTH-type transcriptional regulator YusO</fullName>
    </submittedName>
</protein>
<evidence type="ECO:0000259" key="4">
    <source>
        <dbReference type="PROSITE" id="PS50995"/>
    </source>
</evidence>
<dbReference type="GO" id="GO:0003677">
    <property type="term" value="F:DNA binding"/>
    <property type="evidence" value="ECO:0007669"/>
    <property type="project" value="UniProtKB-KW"/>
</dbReference>
<keyword evidence="6" id="KW-1185">Reference proteome</keyword>
<keyword evidence="3" id="KW-0804">Transcription</keyword>
<feature type="domain" description="HTH marR-type" evidence="4">
    <location>
        <begin position="4"/>
        <end position="136"/>
    </location>
</feature>
<dbReference type="GO" id="GO:0006950">
    <property type="term" value="P:response to stress"/>
    <property type="evidence" value="ECO:0007669"/>
    <property type="project" value="TreeGrafter"/>
</dbReference>
<dbReference type="Gene3D" id="1.10.10.10">
    <property type="entry name" value="Winged helix-like DNA-binding domain superfamily/Winged helix DNA-binding domain"/>
    <property type="match status" value="1"/>
</dbReference>
<dbReference type="Pfam" id="PF01047">
    <property type="entry name" value="MarR"/>
    <property type="match status" value="1"/>
</dbReference>
<evidence type="ECO:0000256" key="1">
    <source>
        <dbReference type="ARBA" id="ARBA00023015"/>
    </source>
</evidence>